<proteinExistence type="predicted"/>
<reference evidence="1 2" key="1">
    <citation type="journal article" date="2021" name="Elife">
        <title>Chloroplast acquisition without the gene transfer in kleptoplastic sea slugs, Plakobranchus ocellatus.</title>
        <authorList>
            <person name="Maeda T."/>
            <person name="Takahashi S."/>
            <person name="Yoshida T."/>
            <person name="Shimamura S."/>
            <person name="Takaki Y."/>
            <person name="Nagai Y."/>
            <person name="Toyoda A."/>
            <person name="Suzuki Y."/>
            <person name="Arimoto A."/>
            <person name="Ishii H."/>
            <person name="Satoh N."/>
            <person name="Nishiyama T."/>
            <person name="Hasebe M."/>
            <person name="Maruyama T."/>
            <person name="Minagawa J."/>
            <person name="Obokata J."/>
            <person name="Shigenobu S."/>
        </authorList>
    </citation>
    <scope>NUCLEOTIDE SEQUENCE [LARGE SCALE GENOMIC DNA]</scope>
</reference>
<accession>A0AAV4EDR3</accession>
<evidence type="ECO:0000313" key="2">
    <source>
        <dbReference type="Proteomes" id="UP000762676"/>
    </source>
</evidence>
<comment type="caution">
    <text evidence="1">The sequence shown here is derived from an EMBL/GenBank/DDBJ whole genome shotgun (WGS) entry which is preliminary data.</text>
</comment>
<evidence type="ECO:0000313" key="1">
    <source>
        <dbReference type="EMBL" id="GFR58506.1"/>
    </source>
</evidence>
<keyword evidence="2" id="KW-1185">Reference proteome</keyword>
<organism evidence="1 2">
    <name type="scientific">Elysia marginata</name>
    <dbReference type="NCBI Taxonomy" id="1093978"/>
    <lineage>
        <taxon>Eukaryota</taxon>
        <taxon>Metazoa</taxon>
        <taxon>Spiralia</taxon>
        <taxon>Lophotrochozoa</taxon>
        <taxon>Mollusca</taxon>
        <taxon>Gastropoda</taxon>
        <taxon>Heterobranchia</taxon>
        <taxon>Euthyneura</taxon>
        <taxon>Panpulmonata</taxon>
        <taxon>Sacoglossa</taxon>
        <taxon>Placobranchoidea</taxon>
        <taxon>Plakobranchidae</taxon>
        <taxon>Elysia</taxon>
    </lineage>
</organism>
<sequence length="101" mass="10958">MQLDLQEGQSESGPASAIQTSPYSRVIFLELNQTPVVNLFSPTVVDVDCDFSEPEVILSSSSGNLYVLTWDGQHRQGFPKTVHSISGRVCLSTSGILIIDC</sequence>
<protein>
    <submittedName>
        <fullName evidence="1">Protein DEFECTIVE IN EXINE FORMATION 1-like isoform X1</fullName>
    </submittedName>
</protein>
<gene>
    <name evidence="1" type="ORF">ElyMa_000032000</name>
</gene>
<dbReference type="AlphaFoldDB" id="A0AAV4EDR3"/>
<dbReference type="EMBL" id="BMAT01000047">
    <property type="protein sequence ID" value="GFR58506.1"/>
    <property type="molecule type" value="Genomic_DNA"/>
</dbReference>
<dbReference type="Proteomes" id="UP000762676">
    <property type="component" value="Unassembled WGS sequence"/>
</dbReference>
<name>A0AAV4EDR3_9GAST</name>